<reference evidence="2 3" key="1">
    <citation type="submission" date="2018-04" db="EMBL/GenBank/DDBJ databases">
        <title>Flavobacterium sp. nov., isolated from glacier ice.</title>
        <authorList>
            <person name="Liu Q."/>
            <person name="Xin Y.-H."/>
        </authorList>
    </citation>
    <scope>NUCLEOTIDE SEQUENCE [LARGE SCALE GENOMIC DNA]</scope>
    <source>
        <strain evidence="2 3">LB2P30</strain>
    </source>
</reference>
<dbReference type="Gene3D" id="2.40.340.10">
    <property type="entry name" value="MoeA, C-terminal, domain IV"/>
    <property type="match status" value="1"/>
</dbReference>
<sequence length="65" mass="7344">MVDDSAVKITRCQFLKVNISNGEVQILTHQNSSMLNSFSIANGLINVPHGHYELKKEEKVKVYLL</sequence>
<organism evidence="2 3">
    <name type="scientific">Flavobacterium laiguense</name>
    <dbReference type="NCBI Taxonomy" id="2169409"/>
    <lineage>
        <taxon>Bacteria</taxon>
        <taxon>Pseudomonadati</taxon>
        <taxon>Bacteroidota</taxon>
        <taxon>Flavobacteriia</taxon>
        <taxon>Flavobacteriales</taxon>
        <taxon>Flavobacteriaceae</taxon>
        <taxon>Flavobacterium</taxon>
    </lineage>
</organism>
<comment type="caution">
    <text evidence="2">The sequence shown here is derived from an EMBL/GenBank/DDBJ whole genome shotgun (WGS) entry which is preliminary data.</text>
</comment>
<evidence type="ECO:0000313" key="3">
    <source>
        <dbReference type="Proteomes" id="UP000245618"/>
    </source>
</evidence>
<dbReference type="InterPro" id="IPR036688">
    <property type="entry name" value="MoeA_C_domain_IV_sf"/>
</dbReference>
<dbReference type="EMBL" id="QCZH01000019">
    <property type="protein sequence ID" value="PWA07735.1"/>
    <property type="molecule type" value="Genomic_DNA"/>
</dbReference>
<feature type="domain" description="MoeA C-terminal" evidence="1">
    <location>
        <begin position="10"/>
        <end position="65"/>
    </location>
</feature>
<dbReference type="Pfam" id="PF03454">
    <property type="entry name" value="MoeA_C"/>
    <property type="match status" value="1"/>
</dbReference>
<dbReference type="OrthoDB" id="9804758at2"/>
<protein>
    <recommendedName>
        <fullName evidence="1">MoeA C-terminal domain-containing protein</fullName>
    </recommendedName>
</protein>
<accession>A0A2U1JRW2</accession>
<dbReference type="SUPFAM" id="SSF63867">
    <property type="entry name" value="MoeA C-terminal domain-like"/>
    <property type="match status" value="1"/>
</dbReference>
<evidence type="ECO:0000313" key="2">
    <source>
        <dbReference type="EMBL" id="PWA07735.1"/>
    </source>
</evidence>
<proteinExistence type="predicted"/>
<dbReference type="Proteomes" id="UP000245618">
    <property type="component" value="Unassembled WGS sequence"/>
</dbReference>
<dbReference type="GO" id="GO:0032324">
    <property type="term" value="P:molybdopterin cofactor biosynthetic process"/>
    <property type="evidence" value="ECO:0007669"/>
    <property type="project" value="InterPro"/>
</dbReference>
<keyword evidence="3" id="KW-1185">Reference proteome</keyword>
<dbReference type="AlphaFoldDB" id="A0A2U1JRW2"/>
<dbReference type="InterPro" id="IPR005111">
    <property type="entry name" value="MoeA_C_domain_IV"/>
</dbReference>
<gene>
    <name evidence="2" type="ORF">DB891_13820</name>
</gene>
<evidence type="ECO:0000259" key="1">
    <source>
        <dbReference type="Pfam" id="PF03454"/>
    </source>
</evidence>
<name>A0A2U1JRW2_9FLAO</name>
<dbReference type="RefSeq" id="WP_116764171.1">
    <property type="nucleotide sequence ID" value="NZ_QCZH01000019.1"/>
</dbReference>